<accession>A0A101CKB8</accession>
<name>A0A101CKB8_9FLAO</name>
<organism evidence="1 2">
    <name type="scientific">Chryseobacterium aquaticum subsp. greenlandense</name>
    <dbReference type="NCBI Taxonomy" id="345663"/>
    <lineage>
        <taxon>Bacteria</taxon>
        <taxon>Pseudomonadati</taxon>
        <taxon>Bacteroidota</taxon>
        <taxon>Flavobacteriia</taxon>
        <taxon>Flavobacteriales</taxon>
        <taxon>Weeksellaceae</taxon>
        <taxon>Chryseobacterium group</taxon>
        <taxon>Chryseobacterium</taxon>
    </lineage>
</organism>
<reference evidence="1 2" key="1">
    <citation type="submission" date="2015-10" db="EMBL/GenBank/DDBJ databases">
        <title>Genome sequence of Chryseobacterium greenlandense.</title>
        <authorList>
            <person name="Newman J."/>
            <person name="Fischer K."/>
            <person name="Miller J."/>
        </authorList>
    </citation>
    <scope>NUCLEOTIDE SEQUENCE [LARGE SCALE GENOMIC DNA]</scope>
    <source>
        <strain evidence="1 2">UMB34</strain>
    </source>
</reference>
<evidence type="ECO:0000313" key="2">
    <source>
        <dbReference type="Proteomes" id="UP000054388"/>
    </source>
</evidence>
<dbReference type="AlphaFoldDB" id="A0A101CKB8"/>
<comment type="caution">
    <text evidence="1">The sequence shown here is derived from an EMBL/GenBank/DDBJ whole genome shotgun (WGS) entry which is preliminary data.</text>
</comment>
<proteinExistence type="predicted"/>
<dbReference type="Proteomes" id="UP000054388">
    <property type="component" value="Unassembled WGS sequence"/>
</dbReference>
<sequence>MHSITYMMYYHIVNNELKMISDFNCVNVVQKIIEYLETGKISQALHSEGQEVILLENIFGSKFSSPVKITDIRTIDIAEGEIGIMYIYKKGFEYGHVFNVIKKNRRLMLINGQKGIMQTFEKAEFIEYLKINRYVNR</sequence>
<evidence type="ECO:0000313" key="1">
    <source>
        <dbReference type="EMBL" id="KUJ57799.1"/>
    </source>
</evidence>
<protein>
    <submittedName>
        <fullName evidence="1">Uncharacterized protein</fullName>
    </submittedName>
</protein>
<gene>
    <name evidence="1" type="ORF">AR686_03325</name>
</gene>
<dbReference type="EMBL" id="LMAI01000002">
    <property type="protein sequence ID" value="KUJ57799.1"/>
    <property type="molecule type" value="Genomic_DNA"/>
</dbReference>